<reference evidence="3" key="1">
    <citation type="submission" date="2016-02" db="EMBL/GenBank/DDBJ databases">
        <title>Draft Genome Sequence of Sporotomaculum syntrophicum Strain FB, a Syntrophic Benzoate Degrader.</title>
        <authorList>
            <person name="Nobu M.K."/>
            <person name="Narihiro T."/>
            <person name="Qiu Y.-L."/>
            <person name="Ohashi A."/>
            <person name="Liu W.-T."/>
            <person name="Yuji S."/>
        </authorList>
    </citation>
    <scope>NUCLEOTIDE SEQUENCE</scope>
    <source>
        <strain evidence="3">FB</strain>
    </source>
</reference>
<dbReference type="Gene3D" id="3.10.129.10">
    <property type="entry name" value="Hotdog Thioesterase"/>
    <property type="match status" value="1"/>
</dbReference>
<comment type="caution">
    <text evidence="3">The sequence shown here is derived from an EMBL/GenBank/DDBJ whole genome shotgun (WGS) entry which is preliminary data.</text>
</comment>
<evidence type="ECO:0000259" key="2">
    <source>
        <dbReference type="Pfam" id="PF03061"/>
    </source>
</evidence>
<evidence type="ECO:0000256" key="1">
    <source>
        <dbReference type="ARBA" id="ARBA00022801"/>
    </source>
</evidence>
<dbReference type="Proteomes" id="UP000798488">
    <property type="component" value="Unassembled WGS sequence"/>
</dbReference>
<keyword evidence="1 3" id="KW-0378">Hydrolase</keyword>
<sequence>MEEINVNDELAEKIKDDPFPRHLGIKTIKLSPGYAKVSLQVQDYMTNILGITHGGIVFTLADVALGIASNARGQASVAMSVTINFIKSSKPGTVLLATAEEIHCGRRTANYRIAIEDDQGKLIALAQGLVFQESK</sequence>
<dbReference type="PANTHER" id="PTHR42856">
    <property type="entry name" value="ACYL-COENZYME A THIOESTERASE PAAI"/>
    <property type="match status" value="1"/>
</dbReference>
<gene>
    <name evidence="3" type="primary">paaI</name>
    <name evidence="3" type="ORF">SPSYN_02257</name>
</gene>
<proteinExistence type="predicted"/>
<dbReference type="NCBIfam" id="TIGR00369">
    <property type="entry name" value="unchar_dom_1"/>
    <property type="match status" value="1"/>
</dbReference>
<dbReference type="GO" id="GO:0016289">
    <property type="term" value="F:acyl-CoA hydrolase activity"/>
    <property type="evidence" value="ECO:0007669"/>
    <property type="project" value="TreeGrafter"/>
</dbReference>
<dbReference type="SUPFAM" id="SSF54637">
    <property type="entry name" value="Thioesterase/thiol ester dehydrase-isomerase"/>
    <property type="match status" value="1"/>
</dbReference>
<dbReference type="InterPro" id="IPR029069">
    <property type="entry name" value="HotDog_dom_sf"/>
</dbReference>
<name>A0A9D3AY73_9FIRM</name>
<accession>A0A9D3AY73</accession>
<dbReference type="Pfam" id="PF03061">
    <property type="entry name" value="4HBT"/>
    <property type="match status" value="1"/>
</dbReference>
<protein>
    <submittedName>
        <fullName evidence="3">Acyl-coenzyme A thioesterase PaaI</fullName>
        <ecNumber evidence="3">3.1.2.-</ecNumber>
    </submittedName>
</protein>
<dbReference type="PANTHER" id="PTHR42856:SF1">
    <property type="entry name" value="ACYL-COENZYME A THIOESTERASE PAAI"/>
    <property type="match status" value="1"/>
</dbReference>
<dbReference type="EC" id="3.1.2.-" evidence="3"/>
<keyword evidence="4" id="KW-1185">Reference proteome</keyword>
<evidence type="ECO:0000313" key="3">
    <source>
        <dbReference type="EMBL" id="KAF1084479.1"/>
    </source>
</evidence>
<evidence type="ECO:0000313" key="4">
    <source>
        <dbReference type="Proteomes" id="UP000798488"/>
    </source>
</evidence>
<dbReference type="CDD" id="cd03443">
    <property type="entry name" value="PaaI_thioesterase"/>
    <property type="match status" value="1"/>
</dbReference>
<dbReference type="EMBL" id="LSRS01000005">
    <property type="protein sequence ID" value="KAF1084479.1"/>
    <property type="molecule type" value="Genomic_DNA"/>
</dbReference>
<feature type="domain" description="Thioesterase" evidence="2">
    <location>
        <begin position="50"/>
        <end position="123"/>
    </location>
</feature>
<dbReference type="InterPro" id="IPR006683">
    <property type="entry name" value="Thioestr_dom"/>
</dbReference>
<organism evidence="3 4">
    <name type="scientific">Sporotomaculum syntrophicum</name>
    <dbReference type="NCBI Taxonomy" id="182264"/>
    <lineage>
        <taxon>Bacteria</taxon>
        <taxon>Bacillati</taxon>
        <taxon>Bacillota</taxon>
        <taxon>Clostridia</taxon>
        <taxon>Eubacteriales</taxon>
        <taxon>Desulfallaceae</taxon>
        <taxon>Sporotomaculum</taxon>
    </lineage>
</organism>
<dbReference type="RefSeq" id="WP_161822562.1">
    <property type="nucleotide sequence ID" value="NZ_LSRS01000005.1"/>
</dbReference>
<dbReference type="OrthoDB" id="286702at2"/>
<dbReference type="AlphaFoldDB" id="A0A9D3AY73"/>
<dbReference type="InterPro" id="IPR003736">
    <property type="entry name" value="PAAI_dom"/>
</dbReference>
<dbReference type="InterPro" id="IPR052723">
    <property type="entry name" value="Acyl-CoA_thioesterase_PaaI"/>
</dbReference>